<evidence type="ECO:0000313" key="1">
    <source>
        <dbReference type="EMBL" id="CAE0634300.1"/>
    </source>
</evidence>
<dbReference type="EMBL" id="HBIU01028203">
    <property type="protein sequence ID" value="CAE0634300.1"/>
    <property type="molecule type" value="Transcribed_RNA"/>
</dbReference>
<dbReference type="AlphaFoldDB" id="A0A7S3XWP0"/>
<gene>
    <name evidence="1" type="ORF">HAKA00212_LOCUS13016</name>
</gene>
<proteinExistence type="predicted"/>
<dbReference type="Gene3D" id="6.10.140.1620">
    <property type="match status" value="1"/>
</dbReference>
<sequence length="129" mass="14205">MADDPVSDLAETISEIKARKGFIHQIASYCKDNYSQCVDEESKETALHETSAYLIDTFNTVVDDIEVISDQLQRILSANEEKTAATALMLESISQVLSLSVLLTTDDKCKIDSGRSDAATNVKKNKDTK</sequence>
<name>A0A7S3XWP0_HETAK</name>
<organism evidence="1">
    <name type="scientific">Heterosigma akashiwo</name>
    <name type="common">Chromophytic alga</name>
    <name type="synonym">Heterosigma carterae</name>
    <dbReference type="NCBI Taxonomy" id="2829"/>
    <lineage>
        <taxon>Eukaryota</taxon>
        <taxon>Sar</taxon>
        <taxon>Stramenopiles</taxon>
        <taxon>Ochrophyta</taxon>
        <taxon>Raphidophyceae</taxon>
        <taxon>Chattonellales</taxon>
        <taxon>Chattonellaceae</taxon>
        <taxon>Heterosigma</taxon>
    </lineage>
</organism>
<accession>A0A7S3XWP0</accession>
<protein>
    <submittedName>
        <fullName evidence="1">Uncharacterized protein</fullName>
    </submittedName>
</protein>
<reference evidence="1" key="1">
    <citation type="submission" date="2021-01" db="EMBL/GenBank/DDBJ databases">
        <authorList>
            <person name="Corre E."/>
            <person name="Pelletier E."/>
            <person name="Niang G."/>
            <person name="Scheremetjew M."/>
            <person name="Finn R."/>
            <person name="Kale V."/>
            <person name="Holt S."/>
            <person name="Cochrane G."/>
            <person name="Meng A."/>
            <person name="Brown T."/>
            <person name="Cohen L."/>
        </authorList>
    </citation>
    <scope>NUCLEOTIDE SEQUENCE</scope>
    <source>
        <strain evidence="1">CCMP3107</strain>
    </source>
</reference>